<accession>A0ABT3A514</accession>
<feature type="chain" id="PRO_5045642395" description="EF-hand domain-containing protein" evidence="1">
    <location>
        <begin position="26"/>
        <end position="209"/>
    </location>
</feature>
<name>A0ABT3A514_9ALTE</name>
<comment type="caution">
    <text evidence="3">The sequence shown here is derived from an EMBL/GenBank/DDBJ whole genome shotgun (WGS) entry which is preliminary data.</text>
</comment>
<evidence type="ECO:0000313" key="3">
    <source>
        <dbReference type="EMBL" id="MCV2883788.1"/>
    </source>
</evidence>
<dbReference type="InterPro" id="IPR018247">
    <property type="entry name" value="EF_Hand_1_Ca_BS"/>
</dbReference>
<dbReference type="PROSITE" id="PS00018">
    <property type="entry name" value="EF_HAND_1"/>
    <property type="match status" value="1"/>
</dbReference>
<keyword evidence="1" id="KW-0732">Signal</keyword>
<dbReference type="PROSITE" id="PS50222">
    <property type="entry name" value="EF_HAND_2"/>
    <property type="match status" value="1"/>
</dbReference>
<protein>
    <recommendedName>
        <fullName evidence="2">EF-hand domain-containing protein</fullName>
    </recommendedName>
</protein>
<dbReference type="Gene3D" id="1.10.238.10">
    <property type="entry name" value="EF-hand"/>
    <property type="match status" value="2"/>
</dbReference>
<evidence type="ECO:0000259" key="2">
    <source>
        <dbReference type="PROSITE" id="PS50222"/>
    </source>
</evidence>
<gene>
    <name evidence="3" type="ORF">OE749_03605</name>
</gene>
<evidence type="ECO:0000256" key="1">
    <source>
        <dbReference type="SAM" id="SignalP"/>
    </source>
</evidence>
<proteinExistence type="predicted"/>
<keyword evidence="4" id="KW-1185">Reference proteome</keyword>
<reference evidence="3 4" key="1">
    <citation type="submission" date="2022-10" db="EMBL/GenBank/DDBJ databases">
        <title>Aestuariibacter sp. AA17 isolated from Montipora capitata coral fragment.</title>
        <authorList>
            <person name="Emsley S.A."/>
            <person name="Pfannmuller K.M."/>
            <person name="Loughran R.M."/>
            <person name="Shlafstein M."/>
            <person name="Papke E."/>
            <person name="Saw J.H."/>
            <person name="Ushijima B."/>
            <person name="Videau P."/>
        </authorList>
    </citation>
    <scope>NUCLEOTIDE SEQUENCE [LARGE SCALE GENOMIC DNA]</scope>
    <source>
        <strain evidence="3 4">AA17</strain>
    </source>
</reference>
<feature type="domain" description="EF-hand" evidence="2">
    <location>
        <begin position="38"/>
        <end position="73"/>
    </location>
</feature>
<dbReference type="InterPro" id="IPR002048">
    <property type="entry name" value="EF_hand_dom"/>
</dbReference>
<feature type="signal peptide" evidence="1">
    <location>
        <begin position="1"/>
        <end position="25"/>
    </location>
</feature>
<dbReference type="SUPFAM" id="SSF47473">
    <property type="entry name" value="EF-hand"/>
    <property type="match status" value="1"/>
</dbReference>
<dbReference type="InterPro" id="IPR011992">
    <property type="entry name" value="EF-hand-dom_pair"/>
</dbReference>
<evidence type="ECO:0000313" key="4">
    <source>
        <dbReference type="Proteomes" id="UP001652504"/>
    </source>
</evidence>
<dbReference type="RefSeq" id="WP_263711001.1">
    <property type="nucleotide sequence ID" value="NZ_JAOWKX010000002.1"/>
</dbReference>
<sequence length="209" mass="22559">MIKAKHVLIATVTACSFLAAAQLHAQEAPQNGKRGHKHGKPSVEKMLARLDIDQSGTLTLDEMLTGASDKAARKFERKDANADGSLTFEEASSGRERPDLSDIAEDIAACVADIKDETGDENIVVPDFSSRLTAEERFDTIDANDDNLIDLSEATSHAESRATDKFNALDTDLNGEVSEDELTAHADSRRATRQAVRNCVDSLSDDSGI</sequence>
<dbReference type="EMBL" id="JAOWKX010000002">
    <property type="protein sequence ID" value="MCV2883788.1"/>
    <property type="molecule type" value="Genomic_DNA"/>
</dbReference>
<organism evidence="3 4">
    <name type="scientific">Fluctibacter corallii</name>
    <dbReference type="NCBI Taxonomy" id="2984329"/>
    <lineage>
        <taxon>Bacteria</taxon>
        <taxon>Pseudomonadati</taxon>
        <taxon>Pseudomonadota</taxon>
        <taxon>Gammaproteobacteria</taxon>
        <taxon>Alteromonadales</taxon>
        <taxon>Alteromonadaceae</taxon>
        <taxon>Fluctibacter</taxon>
    </lineage>
</organism>
<dbReference type="Proteomes" id="UP001652504">
    <property type="component" value="Unassembled WGS sequence"/>
</dbReference>